<dbReference type="PANTHER" id="PTHR13308:SF23">
    <property type="entry name" value="NEDD4-BINDING PROTEIN 2-LIKE 2"/>
    <property type="match status" value="1"/>
</dbReference>
<evidence type="ECO:0000313" key="3">
    <source>
        <dbReference type="Proteomes" id="UP000052976"/>
    </source>
</evidence>
<name>A0A091F667_CORBR</name>
<proteinExistence type="predicted"/>
<dbReference type="InterPro" id="IPR026302">
    <property type="entry name" value="NEDD4-bd_p2"/>
</dbReference>
<feature type="compositionally biased region" description="Polar residues" evidence="1">
    <location>
        <begin position="212"/>
        <end position="231"/>
    </location>
</feature>
<protein>
    <submittedName>
        <fullName evidence="2">NEDD4-binding protein 2-like 2</fullName>
    </submittedName>
</protein>
<accession>A0A091F667</accession>
<feature type="compositionally biased region" description="Low complexity" evidence="1">
    <location>
        <begin position="597"/>
        <end position="607"/>
    </location>
</feature>
<dbReference type="SUPFAM" id="SSF52540">
    <property type="entry name" value="P-loop containing nucleoside triphosphate hydrolases"/>
    <property type="match status" value="1"/>
</dbReference>
<dbReference type="AlphaFoldDB" id="A0A091F667"/>
<dbReference type="InterPro" id="IPR027417">
    <property type="entry name" value="P-loop_NTPase"/>
</dbReference>
<organism evidence="2 3">
    <name type="scientific">Corvus brachyrhynchos</name>
    <name type="common">American crow</name>
    <dbReference type="NCBI Taxonomy" id="85066"/>
    <lineage>
        <taxon>Eukaryota</taxon>
        <taxon>Metazoa</taxon>
        <taxon>Chordata</taxon>
        <taxon>Craniata</taxon>
        <taxon>Vertebrata</taxon>
        <taxon>Euteleostomi</taxon>
        <taxon>Archelosauria</taxon>
        <taxon>Archosauria</taxon>
        <taxon>Dinosauria</taxon>
        <taxon>Saurischia</taxon>
        <taxon>Theropoda</taxon>
        <taxon>Coelurosauria</taxon>
        <taxon>Aves</taxon>
        <taxon>Neognathae</taxon>
        <taxon>Neoaves</taxon>
        <taxon>Telluraves</taxon>
        <taxon>Australaves</taxon>
        <taxon>Passeriformes</taxon>
        <taxon>Corvoidea</taxon>
        <taxon>Corvidae</taxon>
        <taxon>Corvus</taxon>
    </lineage>
</organism>
<sequence>MLLAESTVRLLDHQDEIRIEPSSKRMKSTEGACEKLPDVDNKGTQEKVDVEKKSNGCIPLCALDKQGQHEMQNQEEILTGVLGSLNEVLPENNPVLCKPVDLETVQNVNPPFANESDEDFFTSKDFIGPIYKPAKSNKKDKSGNCCGCRNNEGDENELYENRSKRKEAKKMQAVSAAVPEIDDELDQFYKEIHQLENENSDANLQEKETEISQEQHSPFSCSQSSEENSQPVLLGSPQPFYENGQCFLGEQNSQKTSKEQQSVVETGGWKTENTFNGQVDAWNCSVPEFRPAWQTSASFRKPQGSLPPRFNHQSHFQILNSLPQIQNTLSSQNGGLSYENYHCYHENTDINSRGPLLDQNTDYSGHMDIHSTQVFRNGSNDQNGLQSNGFCETREECWKGSKADSREGMHSFSSLQLSEERFSCSRKLLLILRGLPGSGKSTLSRALLGQSCDGIVLSTDDYFRQQYGYTYNAAQLGDAHEWNRKRAKQAMEQGKSPVIIDNTNTQAWEMKPYVEVALEKGYRVEFHEPDTWWKFDPEELEKRNKHGVTREKIAQMLERYEYQISIPIVMNSVVPPHKNTPRPPLQRRHRWGDNTDSWSSFSISSSQ</sequence>
<dbReference type="GO" id="GO:0003714">
    <property type="term" value="F:transcription corepressor activity"/>
    <property type="evidence" value="ECO:0007669"/>
    <property type="project" value="TreeGrafter"/>
</dbReference>
<dbReference type="Pfam" id="PF13671">
    <property type="entry name" value="AAA_33"/>
    <property type="match status" value="1"/>
</dbReference>
<dbReference type="Gene3D" id="3.40.50.300">
    <property type="entry name" value="P-loop containing nucleotide triphosphate hydrolases"/>
    <property type="match status" value="1"/>
</dbReference>
<dbReference type="Proteomes" id="UP000052976">
    <property type="component" value="Unassembled WGS sequence"/>
</dbReference>
<evidence type="ECO:0000256" key="1">
    <source>
        <dbReference type="SAM" id="MobiDB-lite"/>
    </source>
</evidence>
<dbReference type="STRING" id="85066.A0A091F667"/>
<gene>
    <name evidence="2" type="ORF">N302_00885</name>
</gene>
<dbReference type="EMBL" id="KK718531">
    <property type="protein sequence ID" value="KFO57385.1"/>
    <property type="molecule type" value="Genomic_DNA"/>
</dbReference>
<feature type="region of interest" description="Disordered" evidence="1">
    <location>
        <begin position="573"/>
        <end position="607"/>
    </location>
</feature>
<dbReference type="PANTHER" id="PTHR13308">
    <property type="entry name" value="NEDD4-BINDING PROTEIN 2-LIKE 1"/>
    <property type="match status" value="1"/>
</dbReference>
<reference evidence="2 3" key="1">
    <citation type="submission" date="2014-04" db="EMBL/GenBank/DDBJ databases">
        <title>Genome evolution of avian class.</title>
        <authorList>
            <person name="Zhang G."/>
            <person name="Li C."/>
        </authorList>
    </citation>
    <scope>NUCLEOTIDE SEQUENCE [LARGE SCALE GENOMIC DNA]</scope>
    <source>
        <strain evidence="2">BGI_N302</strain>
    </source>
</reference>
<keyword evidence="3" id="KW-1185">Reference proteome</keyword>
<dbReference type="GO" id="GO:0000122">
    <property type="term" value="P:negative regulation of transcription by RNA polymerase II"/>
    <property type="evidence" value="ECO:0007669"/>
    <property type="project" value="TreeGrafter"/>
</dbReference>
<evidence type="ECO:0000313" key="2">
    <source>
        <dbReference type="EMBL" id="KFO57385.1"/>
    </source>
</evidence>
<feature type="region of interest" description="Disordered" evidence="1">
    <location>
        <begin position="198"/>
        <end position="234"/>
    </location>
</feature>
<dbReference type="GO" id="GO:0005634">
    <property type="term" value="C:nucleus"/>
    <property type="evidence" value="ECO:0007669"/>
    <property type="project" value="TreeGrafter"/>
</dbReference>